<accession>A0A2T3WBQ6</accession>
<gene>
    <name evidence="3" type="ORF">C8263_03160</name>
</gene>
<keyword evidence="2" id="KW-0732">Signal</keyword>
<name>A0A2T3WBQ6_9DEIO</name>
<reference evidence="3 4" key="1">
    <citation type="submission" date="2018-03" db="EMBL/GenBank/DDBJ databases">
        <title>Draft genome of Deinococcus sp. OD32.</title>
        <authorList>
            <person name="Wang X.-P."/>
            <person name="Du Z.-J."/>
        </authorList>
    </citation>
    <scope>NUCLEOTIDE SEQUENCE [LARGE SCALE GENOMIC DNA]</scope>
    <source>
        <strain evidence="3 4">OD32</strain>
    </source>
</reference>
<proteinExistence type="predicted"/>
<dbReference type="Proteomes" id="UP000240317">
    <property type="component" value="Unassembled WGS sequence"/>
</dbReference>
<dbReference type="EMBL" id="PYSV01000002">
    <property type="protein sequence ID" value="PTA69339.1"/>
    <property type="molecule type" value="Genomic_DNA"/>
</dbReference>
<sequence length="354" mass="36829">MTTHFLSVALLGLTLLLGACTSPTAAPPASPPAAGPAQDTPAAPVPTTGRLLTVGPGKTYATIRAAVAASRDGDTVRVDPGTYTNDFFEVSTRITIESTSGLARLVATVQAPNGKAIITTNTDVTLRGLELTGARVPDRNGAGVRYQGGHLVIEDSYLHGNENGLLAGSAPLGSIRITRSEFARNGLGDPGQTHNLYVGEVGQLTFDRSYSHSAAVGHEFKSRARRTTITNSRLFDLQGTASYSIDVPNGGTLTVTGNVIEQGAQSQNSAILTYGTEGLLREGRTVTIADNVVVNRRASALGLLNPAKVPMTVTNNTLYGLSVSQFLNGTSGTVSGNVVTTTAPVLDTSHPFMR</sequence>
<evidence type="ECO:0000256" key="1">
    <source>
        <dbReference type="SAM" id="MobiDB-lite"/>
    </source>
</evidence>
<dbReference type="InterPro" id="IPR011050">
    <property type="entry name" value="Pectin_lyase_fold/virulence"/>
</dbReference>
<evidence type="ECO:0000313" key="3">
    <source>
        <dbReference type="EMBL" id="PTA69339.1"/>
    </source>
</evidence>
<dbReference type="RefSeq" id="WP_107136650.1">
    <property type="nucleotide sequence ID" value="NZ_PYSV01000002.1"/>
</dbReference>
<feature type="signal peptide" evidence="2">
    <location>
        <begin position="1"/>
        <end position="25"/>
    </location>
</feature>
<dbReference type="OrthoDB" id="7237303at2"/>
<feature type="chain" id="PRO_5015468614" evidence="2">
    <location>
        <begin position="26"/>
        <end position="354"/>
    </location>
</feature>
<dbReference type="InterPro" id="IPR012334">
    <property type="entry name" value="Pectin_lyas_fold"/>
</dbReference>
<protein>
    <submittedName>
        <fullName evidence="3">Uncharacterized protein</fullName>
    </submittedName>
</protein>
<keyword evidence="4" id="KW-1185">Reference proteome</keyword>
<evidence type="ECO:0000313" key="4">
    <source>
        <dbReference type="Proteomes" id="UP000240317"/>
    </source>
</evidence>
<dbReference type="Gene3D" id="2.160.20.10">
    <property type="entry name" value="Single-stranded right-handed beta-helix, Pectin lyase-like"/>
    <property type="match status" value="1"/>
</dbReference>
<dbReference type="SUPFAM" id="SSF51126">
    <property type="entry name" value="Pectin lyase-like"/>
    <property type="match status" value="1"/>
</dbReference>
<organism evidence="3 4">
    <name type="scientific">Deinococcus arcticus</name>
    <dbReference type="NCBI Taxonomy" id="2136176"/>
    <lineage>
        <taxon>Bacteria</taxon>
        <taxon>Thermotogati</taxon>
        <taxon>Deinococcota</taxon>
        <taxon>Deinococci</taxon>
        <taxon>Deinococcales</taxon>
        <taxon>Deinococcaceae</taxon>
        <taxon>Deinococcus</taxon>
    </lineage>
</organism>
<comment type="caution">
    <text evidence="3">The sequence shown here is derived from an EMBL/GenBank/DDBJ whole genome shotgun (WGS) entry which is preliminary data.</text>
</comment>
<dbReference type="AlphaFoldDB" id="A0A2T3WBQ6"/>
<feature type="region of interest" description="Disordered" evidence="1">
    <location>
        <begin position="24"/>
        <end position="48"/>
    </location>
</feature>
<evidence type="ECO:0000256" key="2">
    <source>
        <dbReference type="SAM" id="SignalP"/>
    </source>
</evidence>
<feature type="compositionally biased region" description="Pro residues" evidence="1">
    <location>
        <begin position="25"/>
        <end position="34"/>
    </location>
</feature>